<dbReference type="EMBL" id="BK014975">
    <property type="protein sequence ID" value="DAD85152.1"/>
    <property type="molecule type" value="Genomic_DNA"/>
</dbReference>
<organism evidence="1">
    <name type="scientific">Podoviridae sp. ctwV53</name>
    <dbReference type="NCBI Taxonomy" id="2826587"/>
    <lineage>
        <taxon>Viruses</taxon>
        <taxon>Duplodnaviria</taxon>
        <taxon>Heunggongvirae</taxon>
        <taxon>Uroviricota</taxon>
        <taxon>Caudoviricetes</taxon>
    </lineage>
</organism>
<dbReference type="InterPro" id="IPR012337">
    <property type="entry name" value="RNaseH-like_sf"/>
</dbReference>
<dbReference type="Gene3D" id="3.30.420.10">
    <property type="entry name" value="Ribonuclease H-like superfamily/Ribonuclease H"/>
    <property type="match status" value="1"/>
</dbReference>
<reference evidence="1" key="1">
    <citation type="journal article" date="2021" name="Proc. Natl. Acad. Sci. U.S.A.">
        <title>A Catalog of Tens of Thousands of Viruses from Human Metagenomes Reveals Hidden Associations with Chronic Diseases.</title>
        <authorList>
            <person name="Tisza M.J."/>
            <person name="Buck C.B."/>
        </authorList>
    </citation>
    <scope>NUCLEOTIDE SEQUENCE</scope>
    <source>
        <strain evidence="1">CtwV53</strain>
    </source>
</reference>
<dbReference type="GO" id="GO:0003676">
    <property type="term" value="F:nucleic acid binding"/>
    <property type="evidence" value="ECO:0007669"/>
    <property type="project" value="InterPro"/>
</dbReference>
<dbReference type="SUPFAM" id="SSF53098">
    <property type="entry name" value="Ribonuclease H-like"/>
    <property type="match status" value="1"/>
</dbReference>
<dbReference type="Pfam" id="PF07066">
    <property type="entry name" value="DUF3882"/>
    <property type="match status" value="1"/>
</dbReference>
<protein>
    <submittedName>
        <fullName evidence="1">HOLLIDAY JUNCTION RESOLVASE</fullName>
    </submittedName>
</protein>
<accession>A0A8S5MSP1</accession>
<evidence type="ECO:0000313" key="1">
    <source>
        <dbReference type="EMBL" id="DAD85152.1"/>
    </source>
</evidence>
<proteinExistence type="predicted"/>
<dbReference type="InterPro" id="IPR036397">
    <property type="entry name" value="RNaseH_sf"/>
</dbReference>
<dbReference type="InterPro" id="IPR009773">
    <property type="entry name" value="Lactococcus_phage_712_M3"/>
</dbReference>
<name>A0A8S5MSP1_9CAUD</name>
<sequence length="149" mass="16570">MVKVLSLDLSTKSSGFCVLNNGKIIDYGTITSNEDSYIDRGQYMAEFVRLLCEKHGQFDKVFIEELKVISNQKTLVMLGIVQGLVIRELRNSTVTLVPPTVWRKPYELNGKRAEAKKKAIALCEDKGLSVSNDDEAEAILLGLYGVDKA</sequence>